<gene>
    <name evidence="3" type="ORF">HBH25_16360</name>
</gene>
<feature type="chain" id="PRO_5045460876" description="Lipoprotein" evidence="2">
    <location>
        <begin position="21"/>
        <end position="67"/>
    </location>
</feature>
<keyword evidence="4" id="KW-1185">Reference proteome</keyword>
<comment type="caution">
    <text evidence="3">The sequence shown here is derived from an EMBL/GenBank/DDBJ whole genome shotgun (WGS) entry which is preliminary data.</text>
</comment>
<dbReference type="PROSITE" id="PS51257">
    <property type="entry name" value="PROKAR_LIPOPROTEIN"/>
    <property type="match status" value="1"/>
</dbReference>
<organism evidence="3 4">
    <name type="scientific">Pseudomonas quercus</name>
    <dbReference type="NCBI Taxonomy" id="2722792"/>
    <lineage>
        <taxon>Bacteria</taxon>
        <taxon>Pseudomonadati</taxon>
        <taxon>Pseudomonadota</taxon>
        <taxon>Gammaproteobacteria</taxon>
        <taxon>Pseudomonadales</taxon>
        <taxon>Pseudomonadaceae</taxon>
        <taxon>Pseudomonas</taxon>
    </lineage>
</organism>
<dbReference type="Proteomes" id="UP000746535">
    <property type="component" value="Unassembled WGS sequence"/>
</dbReference>
<dbReference type="RefSeq" id="WP_168085006.1">
    <property type="nucleotide sequence ID" value="NZ_JAAVJI010000010.1"/>
</dbReference>
<dbReference type="EMBL" id="JAAVJI010000010">
    <property type="protein sequence ID" value="NJP02423.1"/>
    <property type="molecule type" value="Genomic_DNA"/>
</dbReference>
<evidence type="ECO:0008006" key="5">
    <source>
        <dbReference type="Google" id="ProtNLM"/>
    </source>
</evidence>
<name>A0ABX0YKE8_9PSED</name>
<protein>
    <recommendedName>
        <fullName evidence="5">Lipoprotein</fullName>
    </recommendedName>
</protein>
<feature type="signal peptide" evidence="2">
    <location>
        <begin position="1"/>
        <end position="20"/>
    </location>
</feature>
<sequence length="67" mass="6924">MKPVLALACALLVLSGCSMFGGERSACEVFSPAPVNVPSNQNDQRVQTNATGDPTGGRNNLQDCGSQ</sequence>
<keyword evidence="2" id="KW-0732">Signal</keyword>
<evidence type="ECO:0000256" key="2">
    <source>
        <dbReference type="SAM" id="SignalP"/>
    </source>
</evidence>
<reference evidence="3 4" key="1">
    <citation type="submission" date="2020-03" db="EMBL/GenBank/DDBJ databases">
        <authorList>
            <person name="Wang L."/>
            <person name="He N."/>
            <person name="Li Y."/>
            <person name="Fang Y."/>
            <person name="Zhang F."/>
        </authorList>
    </citation>
    <scope>NUCLEOTIDE SEQUENCE [LARGE SCALE GENOMIC DNA]</scope>
    <source>
        <strain evidence="4">hsmgli-8</strain>
    </source>
</reference>
<feature type="region of interest" description="Disordered" evidence="1">
    <location>
        <begin position="33"/>
        <end position="67"/>
    </location>
</feature>
<proteinExistence type="predicted"/>
<accession>A0ABX0YKE8</accession>
<evidence type="ECO:0000313" key="4">
    <source>
        <dbReference type="Proteomes" id="UP000746535"/>
    </source>
</evidence>
<evidence type="ECO:0000313" key="3">
    <source>
        <dbReference type="EMBL" id="NJP02423.1"/>
    </source>
</evidence>
<evidence type="ECO:0000256" key="1">
    <source>
        <dbReference type="SAM" id="MobiDB-lite"/>
    </source>
</evidence>
<feature type="compositionally biased region" description="Polar residues" evidence="1">
    <location>
        <begin position="37"/>
        <end position="67"/>
    </location>
</feature>